<evidence type="ECO:0000313" key="2">
    <source>
        <dbReference type="EMBL" id="GAA5187359.1"/>
    </source>
</evidence>
<dbReference type="PANTHER" id="PTHR43798:SF33">
    <property type="entry name" value="HYDROLASE, PUTATIVE (AFU_ORTHOLOGUE AFUA_2G14860)-RELATED"/>
    <property type="match status" value="1"/>
</dbReference>
<evidence type="ECO:0000259" key="1">
    <source>
        <dbReference type="Pfam" id="PF00561"/>
    </source>
</evidence>
<reference evidence="3" key="1">
    <citation type="journal article" date="2019" name="Int. J. Syst. Evol. Microbiol.">
        <title>The Global Catalogue of Microorganisms (GCM) 10K type strain sequencing project: providing services to taxonomists for standard genome sequencing and annotation.</title>
        <authorList>
            <consortium name="The Broad Institute Genomics Platform"/>
            <consortium name="The Broad Institute Genome Sequencing Center for Infectious Disease"/>
            <person name="Wu L."/>
            <person name="Ma J."/>
        </authorList>
    </citation>
    <scope>NUCLEOTIDE SEQUENCE [LARGE SCALE GENOMIC DNA]</scope>
    <source>
        <strain evidence="3">JCM 18720</strain>
    </source>
</reference>
<keyword evidence="2" id="KW-0378">Hydrolase</keyword>
<dbReference type="Gene3D" id="3.40.50.1820">
    <property type="entry name" value="alpha/beta hydrolase"/>
    <property type="match status" value="1"/>
</dbReference>
<dbReference type="PRINTS" id="PR00412">
    <property type="entry name" value="EPOXHYDRLASE"/>
</dbReference>
<protein>
    <submittedName>
        <fullName evidence="2">Alpha/beta hydrolase</fullName>
    </submittedName>
</protein>
<dbReference type="InterPro" id="IPR000639">
    <property type="entry name" value="Epox_hydrolase-like"/>
</dbReference>
<dbReference type="PANTHER" id="PTHR43798">
    <property type="entry name" value="MONOACYLGLYCEROL LIPASE"/>
    <property type="match status" value="1"/>
</dbReference>
<dbReference type="Proteomes" id="UP001501600">
    <property type="component" value="Unassembled WGS sequence"/>
</dbReference>
<dbReference type="EMBL" id="BAABLF010000005">
    <property type="protein sequence ID" value="GAA5187359.1"/>
    <property type="molecule type" value="Genomic_DNA"/>
</dbReference>
<dbReference type="InterPro" id="IPR000073">
    <property type="entry name" value="AB_hydrolase_1"/>
</dbReference>
<accession>A0ABP9RUD1</accession>
<organism evidence="2 3">
    <name type="scientific">Ferrimonas gelatinilytica</name>
    <dbReference type="NCBI Taxonomy" id="1255257"/>
    <lineage>
        <taxon>Bacteria</taxon>
        <taxon>Pseudomonadati</taxon>
        <taxon>Pseudomonadota</taxon>
        <taxon>Gammaproteobacteria</taxon>
        <taxon>Alteromonadales</taxon>
        <taxon>Ferrimonadaceae</taxon>
        <taxon>Ferrimonas</taxon>
    </lineage>
</organism>
<feature type="domain" description="AB hydrolase-1" evidence="1">
    <location>
        <begin position="32"/>
        <end position="147"/>
    </location>
</feature>
<dbReference type="Pfam" id="PF00561">
    <property type="entry name" value="Abhydrolase_1"/>
    <property type="match status" value="1"/>
</dbReference>
<dbReference type="RefSeq" id="WP_345315451.1">
    <property type="nucleotide sequence ID" value="NZ_BAABLF010000005.1"/>
</dbReference>
<keyword evidence="3" id="KW-1185">Reference proteome</keyword>
<gene>
    <name evidence="2" type="ORF">GCM10025772_04810</name>
</gene>
<dbReference type="GO" id="GO:0016787">
    <property type="term" value="F:hydrolase activity"/>
    <property type="evidence" value="ECO:0007669"/>
    <property type="project" value="UniProtKB-KW"/>
</dbReference>
<comment type="caution">
    <text evidence="2">The sequence shown here is derived from an EMBL/GenBank/DDBJ whole genome shotgun (WGS) entry which is preliminary data.</text>
</comment>
<dbReference type="SUPFAM" id="SSF53474">
    <property type="entry name" value="alpha/beta-Hydrolases"/>
    <property type="match status" value="1"/>
</dbReference>
<name>A0ABP9RUD1_9GAMM</name>
<evidence type="ECO:0000313" key="3">
    <source>
        <dbReference type="Proteomes" id="UP001501600"/>
    </source>
</evidence>
<proteinExistence type="predicted"/>
<sequence length="284" mass="31228">MAPLPPLMDRRFTLDGLELAAQQWGEPSAPQILALHGWLDNSESFAPLARALTPLGWQLLAPDWPGHGHSGHRGAASDYHFLDYLYELHQLIEQLGDRPVILLGHSMGGILATLYAGVYPERVSALISIEALGPLTAGAEETAERLRQGFASRRPVVPKPVNLAAALRARSRINELDQAILEPMVMRNLRATEAGWYWRSDPRVKRLSPWRMSPEQGEAILNAITAPTLVMLAQKGFSTLKERWQHRPAGLAGATLVNAPGGHHGHMSAPEAYASAIHRFLRPD</sequence>
<dbReference type="InterPro" id="IPR050266">
    <property type="entry name" value="AB_hydrolase_sf"/>
</dbReference>
<dbReference type="InterPro" id="IPR029058">
    <property type="entry name" value="AB_hydrolase_fold"/>
</dbReference>
<dbReference type="PRINTS" id="PR00111">
    <property type="entry name" value="ABHYDROLASE"/>
</dbReference>